<evidence type="ECO:0000313" key="3">
    <source>
        <dbReference type="Proteomes" id="UP000275267"/>
    </source>
</evidence>
<comment type="caution">
    <text evidence="2">The sequence shown here is derived from an EMBL/GenBank/DDBJ whole genome shotgun (WGS) entry which is preliminary data.</text>
</comment>
<dbReference type="EMBL" id="PQIB02000010">
    <property type="protein sequence ID" value="RLM93747.1"/>
    <property type="molecule type" value="Genomic_DNA"/>
</dbReference>
<accession>A0A3L6R5T1</accession>
<feature type="region of interest" description="Disordered" evidence="1">
    <location>
        <begin position="138"/>
        <end position="198"/>
    </location>
</feature>
<feature type="compositionally biased region" description="Polar residues" evidence="1">
    <location>
        <begin position="139"/>
        <end position="148"/>
    </location>
</feature>
<reference evidence="3" key="1">
    <citation type="journal article" date="2019" name="Nat. Commun.">
        <title>The genome of broomcorn millet.</title>
        <authorList>
            <person name="Zou C."/>
            <person name="Miki D."/>
            <person name="Li D."/>
            <person name="Tang Q."/>
            <person name="Xiao L."/>
            <person name="Rajput S."/>
            <person name="Deng P."/>
            <person name="Jia W."/>
            <person name="Huang R."/>
            <person name="Zhang M."/>
            <person name="Sun Y."/>
            <person name="Hu J."/>
            <person name="Fu X."/>
            <person name="Schnable P.S."/>
            <person name="Li F."/>
            <person name="Zhang H."/>
            <person name="Feng B."/>
            <person name="Zhu X."/>
            <person name="Liu R."/>
            <person name="Schnable J.C."/>
            <person name="Zhu J.-K."/>
            <person name="Zhang H."/>
        </authorList>
    </citation>
    <scope>NUCLEOTIDE SEQUENCE [LARGE SCALE GENOMIC DNA]</scope>
</reference>
<feature type="compositionally biased region" description="Basic residues" evidence="1">
    <location>
        <begin position="85"/>
        <end position="95"/>
    </location>
</feature>
<gene>
    <name evidence="2" type="ORF">C2845_PM08G09710</name>
</gene>
<evidence type="ECO:0000256" key="1">
    <source>
        <dbReference type="SAM" id="MobiDB-lite"/>
    </source>
</evidence>
<dbReference type="AlphaFoldDB" id="A0A3L6R5T1"/>
<dbReference type="Proteomes" id="UP000275267">
    <property type="component" value="Unassembled WGS sequence"/>
</dbReference>
<feature type="region of interest" description="Disordered" evidence="1">
    <location>
        <begin position="85"/>
        <end position="104"/>
    </location>
</feature>
<proteinExistence type="predicted"/>
<name>A0A3L6R5T1_PANMI</name>
<organism evidence="2 3">
    <name type="scientific">Panicum miliaceum</name>
    <name type="common">Proso millet</name>
    <name type="synonym">Broomcorn millet</name>
    <dbReference type="NCBI Taxonomy" id="4540"/>
    <lineage>
        <taxon>Eukaryota</taxon>
        <taxon>Viridiplantae</taxon>
        <taxon>Streptophyta</taxon>
        <taxon>Embryophyta</taxon>
        <taxon>Tracheophyta</taxon>
        <taxon>Spermatophyta</taxon>
        <taxon>Magnoliopsida</taxon>
        <taxon>Liliopsida</taxon>
        <taxon>Poales</taxon>
        <taxon>Poaceae</taxon>
        <taxon>PACMAD clade</taxon>
        <taxon>Panicoideae</taxon>
        <taxon>Panicodae</taxon>
        <taxon>Paniceae</taxon>
        <taxon>Panicinae</taxon>
        <taxon>Panicum</taxon>
        <taxon>Panicum sect. Panicum</taxon>
    </lineage>
</organism>
<sequence length="198" mass="21270">MTAAADGSERAVRELLRAGIGKRIDLGNAFRVVVICAEYVADLEYGMMHVGEDSHELWIDGSTEPGQDGDAYALVDEDTLKRTKKTKAKVGRKKAKTDEAPPEVLNTPRTRAAAARDAIAIAAAEAIVPAQVAAAQAGTRRSPTQSAMDVQPPEAPATLDVQPPKKFTPRKKQLTTKVRKESPVKTKKAASKVKKDSK</sequence>
<evidence type="ECO:0000313" key="2">
    <source>
        <dbReference type="EMBL" id="RLM93747.1"/>
    </source>
</evidence>
<protein>
    <submittedName>
        <fullName evidence="2">Uncharacterized protein</fullName>
    </submittedName>
</protein>
<keyword evidence="3" id="KW-1185">Reference proteome</keyword>